<reference evidence="1 2" key="1">
    <citation type="submission" date="2020-07" db="EMBL/GenBank/DDBJ databases">
        <authorList>
            <person name="Feng H."/>
        </authorList>
    </citation>
    <scope>NUCLEOTIDE SEQUENCE [LARGE SCALE GENOMIC DNA]</scope>
    <source>
        <strain evidence="2">s-11</strain>
    </source>
</reference>
<organism evidence="1 2">
    <name type="scientific">Thermoactinomyces daqus</name>
    <dbReference type="NCBI Taxonomy" id="1329516"/>
    <lineage>
        <taxon>Bacteria</taxon>
        <taxon>Bacillati</taxon>
        <taxon>Bacillota</taxon>
        <taxon>Bacilli</taxon>
        <taxon>Bacillales</taxon>
        <taxon>Thermoactinomycetaceae</taxon>
        <taxon>Thermoactinomyces</taxon>
    </lineage>
</organism>
<dbReference type="AlphaFoldDB" id="A0A7W2AJN7"/>
<dbReference type="OrthoDB" id="2735906at2"/>
<evidence type="ECO:0000313" key="1">
    <source>
        <dbReference type="EMBL" id="MBA4543974.1"/>
    </source>
</evidence>
<name>A0A7W2AJN7_9BACL</name>
<comment type="caution">
    <text evidence="1">The sequence shown here is derived from an EMBL/GenBank/DDBJ whole genome shotgun (WGS) entry which is preliminary data.</text>
</comment>
<keyword evidence="2" id="KW-1185">Reference proteome</keyword>
<sequence length="143" mass="16769">MGVPREEKLKTGTFKHIESELYSYWDTVKEVRRLRAEILHSTPYFENIGGGRTSLPSDPTGKTVTLLIAHRRIEQLEKIVEAIRTVYDRLPEEKKKLVQLKYWTTPQELTWEGIARQIPVSRRTAIAWRDEIVLQIANQLGWR</sequence>
<dbReference type="RefSeq" id="WP_033100789.1">
    <property type="nucleotide sequence ID" value="NZ_JACEIP010000025.1"/>
</dbReference>
<dbReference type="Proteomes" id="UP000530514">
    <property type="component" value="Unassembled WGS sequence"/>
</dbReference>
<accession>A0A7W2AJN7</accession>
<gene>
    <name evidence="1" type="ORF">H1164_13880</name>
</gene>
<dbReference type="InterPro" id="IPR006523">
    <property type="entry name" value="RinA"/>
</dbReference>
<protein>
    <submittedName>
        <fullName evidence="1">Transcriptional regulator</fullName>
    </submittedName>
</protein>
<proteinExistence type="predicted"/>
<dbReference type="NCBIfam" id="TIGR01636">
    <property type="entry name" value="phage_rinA"/>
    <property type="match status" value="1"/>
</dbReference>
<dbReference type="EMBL" id="JACEIP010000025">
    <property type="protein sequence ID" value="MBA4543974.1"/>
    <property type="molecule type" value="Genomic_DNA"/>
</dbReference>
<evidence type="ECO:0000313" key="2">
    <source>
        <dbReference type="Proteomes" id="UP000530514"/>
    </source>
</evidence>